<comment type="similarity">
    <text evidence="7">Belongs to the CobB/CbiA family.</text>
</comment>
<dbReference type="InterPro" id="IPR011698">
    <property type="entry name" value="GATase_3"/>
</dbReference>
<comment type="caution">
    <text evidence="10">The sequence shown here is derived from an EMBL/GenBank/DDBJ whole genome shotgun (WGS) entry which is preliminary data.</text>
</comment>
<dbReference type="CDD" id="cd03130">
    <property type="entry name" value="GATase1_CobB"/>
    <property type="match status" value="1"/>
</dbReference>
<protein>
    <recommendedName>
        <fullName evidence="7">Hydrogenobyrinate a,c-diamide synthase</fullName>
        <ecNumber evidence="7">6.3.5.9</ecNumber>
    </recommendedName>
    <alternativeName>
        <fullName evidence="7">Hydrogenobyrinic acid a,c-diamide synthase</fullName>
    </alternativeName>
</protein>
<dbReference type="Proteomes" id="UP000469185">
    <property type="component" value="Unassembled WGS sequence"/>
</dbReference>
<dbReference type="PANTHER" id="PTHR43873:SF1">
    <property type="entry name" value="COBYRINATE A,C-DIAMIDE SYNTHASE"/>
    <property type="match status" value="1"/>
</dbReference>
<feature type="domain" description="CobB/CobQ-like glutamine amidotransferase" evidence="9">
    <location>
        <begin position="266"/>
        <end position="444"/>
    </location>
</feature>
<feature type="active site" description="Nucleophile" evidence="7">
    <location>
        <position position="347"/>
    </location>
</feature>
<gene>
    <name evidence="7" type="primary">cobB</name>
    <name evidence="10" type="ORF">G1H11_09455</name>
</gene>
<keyword evidence="7" id="KW-0169">Cobalamin biosynthesis</keyword>
<keyword evidence="6 7" id="KW-0315">Glutamine amidotransferase</keyword>
<evidence type="ECO:0000256" key="7">
    <source>
        <dbReference type="HAMAP-Rule" id="MF_00027"/>
    </source>
</evidence>
<comment type="catalytic activity">
    <reaction evidence="7">
        <text>hydrogenobyrinate + 2 L-glutamine + 2 ATP + 2 H2O = hydrogenobyrinate a,c-diamide + 2 L-glutamate + 2 ADP + 2 phosphate + 2 H(+)</text>
        <dbReference type="Rhea" id="RHEA:12544"/>
        <dbReference type="ChEBI" id="CHEBI:15377"/>
        <dbReference type="ChEBI" id="CHEBI:15378"/>
        <dbReference type="ChEBI" id="CHEBI:29985"/>
        <dbReference type="ChEBI" id="CHEBI:30616"/>
        <dbReference type="ChEBI" id="CHEBI:43474"/>
        <dbReference type="ChEBI" id="CHEBI:58359"/>
        <dbReference type="ChEBI" id="CHEBI:77873"/>
        <dbReference type="ChEBI" id="CHEBI:77874"/>
        <dbReference type="ChEBI" id="CHEBI:456216"/>
        <dbReference type="EC" id="6.3.5.9"/>
    </reaction>
</comment>
<evidence type="ECO:0000256" key="1">
    <source>
        <dbReference type="ARBA" id="ARBA00001946"/>
    </source>
</evidence>
<comment type="pathway">
    <text evidence="7">Cofactor biosynthesis; adenosylcobalamin biosynthesis; cob(II)yrinate a,c-diamide from precorrin-2 (aerobic route): step 9/10.</text>
</comment>
<dbReference type="EMBL" id="JAAGOB010000004">
    <property type="protein sequence ID" value="NED95539.1"/>
    <property type="molecule type" value="Genomic_DNA"/>
</dbReference>
<evidence type="ECO:0000256" key="6">
    <source>
        <dbReference type="ARBA" id="ARBA00022962"/>
    </source>
</evidence>
<dbReference type="SUPFAM" id="SSF52540">
    <property type="entry name" value="P-loop containing nucleoside triphosphate hydrolases"/>
    <property type="match status" value="1"/>
</dbReference>
<feature type="site" description="Increases nucleophilicity of active site Cys" evidence="7">
    <location>
        <position position="438"/>
    </location>
</feature>
<keyword evidence="11" id="KW-1185">Reference proteome</keyword>
<dbReference type="InterPro" id="IPR004484">
    <property type="entry name" value="CbiA/CobB_synth"/>
</dbReference>
<organism evidence="10 11">
    <name type="scientific">Phytoactinopolyspora alkaliphila</name>
    <dbReference type="NCBI Taxonomy" id="1783498"/>
    <lineage>
        <taxon>Bacteria</taxon>
        <taxon>Bacillati</taxon>
        <taxon>Actinomycetota</taxon>
        <taxon>Actinomycetes</taxon>
        <taxon>Jiangellales</taxon>
        <taxon>Jiangellaceae</taxon>
        <taxon>Phytoactinopolyspora</taxon>
    </lineage>
</organism>
<comment type="function">
    <text evidence="7">Catalyzes the ATP-dependent amidation of the two carboxylate groups at positions a and c of hydrogenobyrinate, using either L-glutamine or ammonia as the nitrogen source.</text>
</comment>
<dbReference type="NCBIfam" id="TIGR00379">
    <property type="entry name" value="cobB"/>
    <property type="match status" value="1"/>
</dbReference>
<name>A0A6N9YKY4_9ACTN</name>
<dbReference type="NCBIfam" id="NF002204">
    <property type="entry name" value="PRK01077.1"/>
    <property type="match status" value="1"/>
</dbReference>
<dbReference type="UniPathway" id="UPA00148">
    <property type="reaction ID" value="UER00220"/>
</dbReference>
<dbReference type="SUPFAM" id="SSF52317">
    <property type="entry name" value="Class I glutamine amidotransferase-like"/>
    <property type="match status" value="1"/>
</dbReference>
<dbReference type="InterPro" id="IPR029062">
    <property type="entry name" value="Class_I_gatase-like"/>
</dbReference>
<keyword evidence="3 7" id="KW-0547">Nucleotide-binding</keyword>
<evidence type="ECO:0000256" key="2">
    <source>
        <dbReference type="ARBA" id="ARBA00022598"/>
    </source>
</evidence>
<dbReference type="AlphaFoldDB" id="A0A6N9YKY4"/>
<dbReference type="GO" id="GO:0043802">
    <property type="term" value="F:hydrogenobyrinic acid a,c-diamide synthase (glutamine-hydrolysing) activity"/>
    <property type="evidence" value="ECO:0007669"/>
    <property type="project" value="UniProtKB-UniRule"/>
</dbReference>
<dbReference type="GO" id="GO:0009236">
    <property type="term" value="P:cobalamin biosynthetic process"/>
    <property type="evidence" value="ECO:0007669"/>
    <property type="project" value="UniProtKB-UniRule"/>
</dbReference>
<evidence type="ECO:0000256" key="3">
    <source>
        <dbReference type="ARBA" id="ARBA00022741"/>
    </source>
</evidence>
<comment type="cofactor">
    <cofactor evidence="1 7">
        <name>Mg(2+)</name>
        <dbReference type="ChEBI" id="CHEBI:18420"/>
    </cofactor>
</comment>
<dbReference type="CDD" id="cd05388">
    <property type="entry name" value="CobB_N"/>
    <property type="match status" value="1"/>
</dbReference>
<dbReference type="Gene3D" id="3.40.50.880">
    <property type="match status" value="1"/>
</dbReference>
<dbReference type="EC" id="6.3.5.9" evidence="7"/>
<sequence length="466" mass="48648">MALAPRNFRLPRLVVAAPASGHGKTTVAMGLMTALRERGVEVSGHKVGPDYIDPSYHALATGRAPRNLDPHLQGEERIVPLLLHGALAFRPADIAVIEGVLGLFDGALGTDGFASTAHVAQLTGSPVILVVDASAAGRSVAAVVHGFATFDPGVSIAGVILNKVGSDRHETELRSAVEGTGVPVLGALRRSAELQVPSRHLGLVPAGERRAAADEMLARLRSWIADGVDLEAVVRVAAAAPPVTGKPWNPAAALGGRYREGPRTVIAAAAGQAFTFRYTENVELLAAAGADVVDVDPLSDEALPDECAGLYFGGGFPEVHAEALSANAALRTQVAEAARTMPVVAECAGLTYLCRQLDGLAMTGVLDATAAMTERRILGYRTATAAGDHVLAHSGEQVTGHEFHRTEVTPRHGEVPAWEMDAGAEGFAGPGLLASYLHIHWAGHPHMAQRFADAARRSPAPQRPAF</sequence>
<evidence type="ECO:0000259" key="8">
    <source>
        <dbReference type="Pfam" id="PF01656"/>
    </source>
</evidence>
<dbReference type="HAMAP" id="MF_00027">
    <property type="entry name" value="CobB_CbiA"/>
    <property type="match status" value="1"/>
</dbReference>
<dbReference type="GO" id="GO:0042242">
    <property type="term" value="F:cobyrinic acid a,c-diamide synthase activity"/>
    <property type="evidence" value="ECO:0007669"/>
    <property type="project" value="InterPro"/>
</dbReference>
<comment type="domain">
    <text evidence="7">Comprises of two domains. The C-terminal domain contains the binding site for glutamine and catalyzes the hydrolysis of this substrate to glutamate and ammonia. The N-terminal domain is anticipated to bind ATP and hydrogenobyrinate and catalyzes the ultimate synthesis of the diamide product. The ammonia produced via the glutaminase domain is probably translocated to the adjacent domain via a molecular tunnel, where it reacts with an activated intermediate.</text>
</comment>
<comment type="miscellaneous">
    <text evidence="7">The a and c carboxylates of hydrogenobyrinate are activated for nucleophilic attack via formation of a phosphorylated intermediate by ATP. CobB catalyzes first the amidation of the c-carboxylate, and then that of the a-carboxylate.</text>
</comment>
<evidence type="ECO:0000259" key="9">
    <source>
        <dbReference type="Pfam" id="PF07685"/>
    </source>
</evidence>
<dbReference type="Pfam" id="PF01656">
    <property type="entry name" value="CbiA"/>
    <property type="match status" value="1"/>
</dbReference>
<evidence type="ECO:0000313" key="10">
    <source>
        <dbReference type="EMBL" id="NED95539.1"/>
    </source>
</evidence>
<dbReference type="PROSITE" id="PS51274">
    <property type="entry name" value="GATASE_COBBQ"/>
    <property type="match status" value="1"/>
</dbReference>
<feature type="domain" description="CobQ/CobB/MinD/ParA nucleotide binding" evidence="8">
    <location>
        <begin position="13"/>
        <end position="201"/>
    </location>
</feature>
<dbReference type="RefSeq" id="WP_163818302.1">
    <property type="nucleotide sequence ID" value="NZ_JAAGOB010000004.1"/>
</dbReference>
<evidence type="ECO:0000256" key="4">
    <source>
        <dbReference type="ARBA" id="ARBA00022840"/>
    </source>
</evidence>
<accession>A0A6N9YKY4</accession>
<evidence type="ECO:0000313" key="11">
    <source>
        <dbReference type="Proteomes" id="UP000469185"/>
    </source>
</evidence>
<dbReference type="InterPro" id="IPR027417">
    <property type="entry name" value="P-loop_NTPase"/>
</dbReference>
<keyword evidence="4 7" id="KW-0067">ATP-binding</keyword>
<reference evidence="10 11" key="1">
    <citation type="submission" date="2020-02" db="EMBL/GenBank/DDBJ databases">
        <authorList>
            <person name="Li X.-J."/>
            <person name="Feng X.-M."/>
        </authorList>
    </citation>
    <scope>NUCLEOTIDE SEQUENCE [LARGE SCALE GENOMIC DNA]</scope>
    <source>
        <strain evidence="10 11">CGMCC 4.7225</strain>
    </source>
</reference>
<dbReference type="InterPro" id="IPR002586">
    <property type="entry name" value="CobQ/CobB/MinD/ParA_Nub-bd_dom"/>
</dbReference>
<keyword evidence="2 7" id="KW-0436">Ligase</keyword>
<proteinExistence type="inferred from homology"/>
<keyword evidence="5 7" id="KW-0460">Magnesium</keyword>
<dbReference type="Pfam" id="PF07685">
    <property type="entry name" value="GATase_3"/>
    <property type="match status" value="1"/>
</dbReference>
<evidence type="ECO:0000256" key="5">
    <source>
        <dbReference type="ARBA" id="ARBA00022842"/>
    </source>
</evidence>
<dbReference type="GO" id="GO:0005524">
    <property type="term" value="F:ATP binding"/>
    <property type="evidence" value="ECO:0007669"/>
    <property type="project" value="UniProtKB-UniRule"/>
</dbReference>
<dbReference type="Gene3D" id="3.40.50.300">
    <property type="entry name" value="P-loop containing nucleotide triphosphate hydrolases"/>
    <property type="match status" value="1"/>
</dbReference>
<dbReference type="PANTHER" id="PTHR43873">
    <property type="entry name" value="COBYRINATE A,C-DIAMIDE SYNTHASE"/>
    <property type="match status" value="1"/>
</dbReference>